<gene>
    <name evidence="2" type="primary">LOC103710310</name>
</gene>
<name>A0A8B9AAG2_PHODC</name>
<dbReference type="GeneID" id="103710310"/>
<organism evidence="1 2">
    <name type="scientific">Phoenix dactylifera</name>
    <name type="common">Date palm</name>
    <dbReference type="NCBI Taxonomy" id="42345"/>
    <lineage>
        <taxon>Eukaryota</taxon>
        <taxon>Viridiplantae</taxon>
        <taxon>Streptophyta</taxon>
        <taxon>Embryophyta</taxon>
        <taxon>Tracheophyta</taxon>
        <taxon>Spermatophyta</taxon>
        <taxon>Magnoliopsida</taxon>
        <taxon>Liliopsida</taxon>
        <taxon>Arecaceae</taxon>
        <taxon>Coryphoideae</taxon>
        <taxon>Phoeniceae</taxon>
        <taxon>Phoenix</taxon>
    </lineage>
</organism>
<keyword evidence="1" id="KW-1185">Reference proteome</keyword>
<evidence type="ECO:0000313" key="1">
    <source>
        <dbReference type="Proteomes" id="UP000228380"/>
    </source>
</evidence>
<accession>A0A8B9AAG2</accession>
<sequence>MESLEKRMRVVERLMAYGFSLQDPQTFGDVEGGDDQMMVLIYKRLSRVEKVLHDKGLLVNDQRSKHATGSTEVREEHIAIGEAIDQAAVDKEDMHYSADVVEVLRDATDFAEARKEHTTVDEALDQAIVEKEDMHRSSDEVEIIWATNVEGEKKCGSTTKYISSLCKHVKFGACERKATEKAKAISQFSKAYKRAKKK</sequence>
<dbReference type="RefSeq" id="XP_038982712.1">
    <property type="nucleotide sequence ID" value="XM_039126784.1"/>
</dbReference>
<dbReference type="AlphaFoldDB" id="A0A8B9AAG2"/>
<evidence type="ECO:0000313" key="2">
    <source>
        <dbReference type="RefSeq" id="XP_038982712.1"/>
    </source>
</evidence>
<dbReference type="KEGG" id="pda:103710310"/>
<dbReference type="Proteomes" id="UP000228380">
    <property type="component" value="Chromosome 5"/>
</dbReference>
<reference evidence="1" key="1">
    <citation type="journal article" date="2019" name="Nat. Commun.">
        <title>Genome-wide association mapping of date palm fruit traits.</title>
        <authorList>
            <person name="Hazzouri K.M."/>
            <person name="Gros-Balthazard M."/>
            <person name="Flowers J.M."/>
            <person name="Copetti D."/>
            <person name="Lemansour A."/>
            <person name="Lebrun M."/>
            <person name="Masmoudi K."/>
            <person name="Ferrand S."/>
            <person name="Dhar M.I."/>
            <person name="Fresquez Z.A."/>
            <person name="Rosas U."/>
            <person name="Zhang J."/>
            <person name="Talag J."/>
            <person name="Lee S."/>
            <person name="Kudrna D."/>
            <person name="Powell R.F."/>
            <person name="Leitch I.J."/>
            <person name="Krueger R.R."/>
            <person name="Wing R.A."/>
            <person name="Amiri K.M.A."/>
            <person name="Purugganan M.D."/>
        </authorList>
    </citation>
    <scope>NUCLEOTIDE SEQUENCE [LARGE SCALE GENOMIC DNA]</scope>
    <source>
        <strain evidence="1">cv. Khalas</strain>
    </source>
</reference>
<reference evidence="2" key="2">
    <citation type="submission" date="2025-08" db="UniProtKB">
        <authorList>
            <consortium name="RefSeq"/>
        </authorList>
    </citation>
    <scope>IDENTIFICATION</scope>
    <source>
        <tissue evidence="2">Young leaves</tissue>
    </source>
</reference>
<protein>
    <submittedName>
        <fullName evidence="2">Uncharacterized protein LOC103710310 isoform X1</fullName>
    </submittedName>
</protein>
<proteinExistence type="predicted"/>